<comment type="caution">
    <text evidence="2">The sequence shown here is derived from an EMBL/GenBank/DDBJ whole genome shotgun (WGS) entry which is preliminary data.</text>
</comment>
<dbReference type="Pfam" id="PF25731">
    <property type="entry name" value="crAss_MUZ"/>
    <property type="match status" value="1"/>
</dbReference>
<organism evidence="2 3">
    <name type="scientific">Spirosoma telluris</name>
    <dbReference type="NCBI Taxonomy" id="2183553"/>
    <lineage>
        <taxon>Bacteria</taxon>
        <taxon>Pseudomonadati</taxon>
        <taxon>Bacteroidota</taxon>
        <taxon>Cytophagia</taxon>
        <taxon>Cytophagales</taxon>
        <taxon>Cytophagaceae</taxon>
        <taxon>Spirosoma</taxon>
    </lineage>
</organism>
<accession>A0A327NDA6</accession>
<evidence type="ECO:0000313" key="3">
    <source>
        <dbReference type="Proteomes" id="UP000249016"/>
    </source>
</evidence>
<evidence type="ECO:0000313" key="2">
    <source>
        <dbReference type="EMBL" id="RAI73250.1"/>
    </source>
</evidence>
<feature type="domain" description="Crassvirus muzzle protein N-terminal region" evidence="1">
    <location>
        <begin position="6"/>
        <end position="208"/>
    </location>
</feature>
<dbReference type="InterPro" id="IPR057889">
    <property type="entry name" value="crAss_MUZ_N"/>
</dbReference>
<sequence length="229" mass="26457">MNKYFHEQEFGGGMRQDIEASKQPDGTYRYARNGRILFVRDQSSTSDGHSYVFSNIVGNKLLLSLPTGSTILHFAESRQGTVVFSVLGNSSEIGLWAFDTELNGIITPGEYTTLYTDSYDPHLKNKPYVLRKFNQPNQDRLGWLTTDRFDSEIRYENERIERIYWTNRRGTKHCLNVRAKPADSELTPLTGYYPSYWSAHAFRDRPDVVFPVIKLLGEVKENCRVARIR</sequence>
<name>A0A327NDA6_9BACT</name>
<dbReference type="RefSeq" id="WP_111340132.1">
    <property type="nucleotide sequence ID" value="NZ_QLII01000001.1"/>
</dbReference>
<dbReference type="Proteomes" id="UP000249016">
    <property type="component" value="Unassembled WGS sequence"/>
</dbReference>
<keyword evidence="3" id="KW-1185">Reference proteome</keyword>
<dbReference type="EMBL" id="QLII01000001">
    <property type="protein sequence ID" value="RAI73250.1"/>
    <property type="molecule type" value="Genomic_DNA"/>
</dbReference>
<dbReference type="AlphaFoldDB" id="A0A327NDA6"/>
<protein>
    <recommendedName>
        <fullName evidence="1">Crassvirus muzzle protein N-terminal region domain-containing protein</fullName>
    </recommendedName>
</protein>
<proteinExistence type="predicted"/>
<reference evidence="2 3" key="1">
    <citation type="submission" date="2018-06" db="EMBL/GenBank/DDBJ databases">
        <title>Spirosoma sp. HMF3257 Genome sequencing and assembly.</title>
        <authorList>
            <person name="Kang H."/>
            <person name="Cha I."/>
            <person name="Kim H."/>
            <person name="Kang J."/>
            <person name="Joh K."/>
        </authorList>
    </citation>
    <scope>NUCLEOTIDE SEQUENCE [LARGE SCALE GENOMIC DNA]</scope>
    <source>
        <strain evidence="2 3">HMF3257</strain>
    </source>
</reference>
<evidence type="ECO:0000259" key="1">
    <source>
        <dbReference type="Pfam" id="PF25731"/>
    </source>
</evidence>
<gene>
    <name evidence="2" type="ORF">HMF3257_00320</name>
</gene>